<proteinExistence type="predicted"/>
<dbReference type="AlphaFoldDB" id="A0A0D0BPP4"/>
<name>A0A0D0BPP4_9AGAR</name>
<accession>A0A0D0BPP4</accession>
<protein>
    <submittedName>
        <fullName evidence="1">Uncharacterized protein</fullName>
    </submittedName>
</protein>
<sequence length="64" mass="7436">MSMMDKYLPKEFLTPELGEIPKYAFSMFRLDPALLQRTEDEVGAINPTMKHFFGWRKHTTGDGI</sequence>
<dbReference type="EMBL" id="KN834860">
    <property type="protein sequence ID" value="KIK51564.1"/>
    <property type="molecule type" value="Genomic_DNA"/>
</dbReference>
<evidence type="ECO:0000313" key="2">
    <source>
        <dbReference type="Proteomes" id="UP000053593"/>
    </source>
</evidence>
<dbReference type="OrthoDB" id="3070403at2759"/>
<dbReference type="HOGENOM" id="CLU_2867861_0_0_1"/>
<keyword evidence="2" id="KW-1185">Reference proteome</keyword>
<gene>
    <name evidence="1" type="ORF">GYMLUDRAFT_251942</name>
</gene>
<dbReference type="Proteomes" id="UP000053593">
    <property type="component" value="Unassembled WGS sequence"/>
</dbReference>
<organism evidence="1 2">
    <name type="scientific">Collybiopsis luxurians FD-317 M1</name>
    <dbReference type="NCBI Taxonomy" id="944289"/>
    <lineage>
        <taxon>Eukaryota</taxon>
        <taxon>Fungi</taxon>
        <taxon>Dikarya</taxon>
        <taxon>Basidiomycota</taxon>
        <taxon>Agaricomycotina</taxon>
        <taxon>Agaricomycetes</taxon>
        <taxon>Agaricomycetidae</taxon>
        <taxon>Agaricales</taxon>
        <taxon>Marasmiineae</taxon>
        <taxon>Omphalotaceae</taxon>
        <taxon>Collybiopsis</taxon>
        <taxon>Collybiopsis luxurians</taxon>
    </lineage>
</organism>
<reference evidence="1 2" key="1">
    <citation type="submission" date="2014-04" db="EMBL/GenBank/DDBJ databases">
        <title>Evolutionary Origins and Diversification of the Mycorrhizal Mutualists.</title>
        <authorList>
            <consortium name="DOE Joint Genome Institute"/>
            <consortium name="Mycorrhizal Genomics Consortium"/>
            <person name="Kohler A."/>
            <person name="Kuo A."/>
            <person name="Nagy L.G."/>
            <person name="Floudas D."/>
            <person name="Copeland A."/>
            <person name="Barry K.W."/>
            <person name="Cichocki N."/>
            <person name="Veneault-Fourrey C."/>
            <person name="LaButti K."/>
            <person name="Lindquist E.A."/>
            <person name="Lipzen A."/>
            <person name="Lundell T."/>
            <person name="Morin E."/>
            <person name="Murat C."/>
            <person name="Riley R."/>
            <person name="Ohm R."/>
            <person name="Sun H."/>
            <person name="Tunlid A."/>
            <person name="Henrissat B."/>
            <person name="Grigoriev I.V."/>
            <person name="Hibbett D.S."/>
            <person name="Martin F."/>
        </authorList>
    </citation>
    <scope>NUCLEOTIDE SEQUENCE [LARGE SCALE GENOMIC DNA]</scope>
    <source>
        <strain evidence="1 2">FD-317 M1</strain>
    </source>
</reference>
<evidence type="ECO:0000313" key="1">
    <source>
        <dbReference type="EMBL" id="KIK51564.1"/>
    </source>
</evidence>